<dbReference type="Proteomes" id="UP000320496">
    <property type="component" value="Chromosome"/>
</dbReference>
<evidence type="ECO:0000313" key="3">
    <source>
        <dbReference type="Proteomes" id="UP000320496"/>
    </source>
</evidence>
<reference evidence="2 3" key="1">
    <citation type="submission" date="2019-02" db="EMBL/GenBank/DDBJ databases">
        <title>Deep-cultivation of Planctomycetes and their phenomic and genomic characterization uncovers novel biology.</title>
        <authorList>
            <person name="Wiegand S."/>
            <person name="Jogler M."/>
            <person name="Boedeker C."/>
            <person name="Pinto D."/>
            <person name="Vollmers J."/>
            <person name="Rivas-Marin E."/>
            <person name="Kohn T."/>
            <person name="Peeters S.H."/>
            <person name="Heuer A."/>
            <person name="Rast P."/>
            <person name="Oberbeckmann S."/>
            <person name="Bunk B."/>
            <person name="Jeske O."/>
            <person name="Meyerdierks A."/>
            <person name="Storesund J.E."/>
            <person name="Kallscheuer N."/>
            <person name="Luecker S."/>
            <person name="Lage O.M."/>
            <person name="Pohl T."/>
            <person name="Merkel B.J."/>
            <person name="Hornburger P."/>
            <person name="Mueller R.-W."/>
            <person name="Bruemmer F."/>
            <person name="Labrenz M."/>
            <person name="Spormann A.M."/>
            <person name="Op den Camp H."/>
            <person name="Overmann J."/>
            <person name="Amann R."/>
            <person name="Jetten M.S.M."/>
            <person name="Mascher T."/>
            <person name="Medema M.H."/>
            <person name="Devos D.P."/>
            <person name="Kaster A.-K."/>
            <person name="Ovreas L."/>
            <person name="Rohde M."/>
            <person name="Galperin M.Y."/>
            <person name="Jogler C."/>
        </authorList>
    </citation>
    <scope>NUCLEOTIDE SEQUENCE [LARGE SCALE GENOMIC DNA]</scope>
    <source>
        <strain evidence="2 3">Mal4</strain>
    </source>
</reference>
<sequence>MKVNSGKIWLAGATVLAVAVAPLLFGSGKATRALARSERRIASMTQPQRDRLERNFSEYRELTPQQREHYRQLHVALETDQSDNHGRIVRVMRDYYDWLKTLPAYQREQLRKTTDPDARLALARKYVEQQREREAEEEYGGEEMPVWLEGVPGMSEEDLETVFSMIVQRLPKTTDEEAELEALSGIERHLRALRMLIDRGRPVQQIVGLPELQQRLSDRLSDEELRAALDRTSDNRERTRVWMGALVKGLLREYRSEVQRRVPTDEKLRAFFDSDLTDEEQDALLQLEPEDFHAALVREYLGQYSRLDIGIVQRAIRPPADRGGDAQRRPSRGFMDRFFNGRTPPNRRENGPDGRPPRNNR</sequence>
<proteinExistence type="predicted"/>
<dbReference type="RefSeq" id="WP_145371467.1">
    <property type="nucleotide sequence ID" value="NZ_CP036275.1"/>
</dbReference>
<dbReference type="EMBL" id="CP036275">
    <property type="protein sequence ID" value="QDU40275.1"/>
    <property type="molecule type" value="Genomic_DNA"/>
</dbReference>
<dbReference type="OrthoDB" id="253103at2"/>
<dbReference type="AlphaFoldDB" id="A0A517ZCT4"/>
<organism evidence="2 3">
    <name type="scientific">Maioricimonas rarisocia</name>
    <dbReference type="NCBI Taxonomy" id="2528026"/>
    <lineage>
        <taxon>Bacteria</taxon>
        <taxon>Pseudomonadati</taxon>
        <taxon>Planctomycetota</taxon>
        <taxon>Planctomycetia</taxon>
        <taxon>Planctomycetales</taxon>
        <taxon>Planctomycetaceae</taxon>
        <taxon>Maioricimonas</taxon>
    </lineage>
</organism>
<evidence type="ECO:0000256" key="1">
    <source>
        <dbReference type="SAM" id="MobiDB-lite"/>
    </source>
</evidence>
<protein>
    <submittedName>
        <fullName evidence="2">Uncharacterized protein</fullName>
    </submittedName>
</protein>
<name>A0A517ZCT4_9PLAN</name>
<dbReference type="KEGG" id="mri:Mal4_46310"/>
<gene>
    <name evidence="2" type="ORF">Mal4_46310</name>
</gene>
<feature type="region of interest" description="Disordered" evidence="1">
    <location>
        <begin position="318"/>
        <end position="361"/>
    </location>
</feature>
<accession>A0A517ZCT4</accession>
<feature type="compositionally biased region" description="Basic and acidic residues" evidence="1">
    <location>
        <begin position="346"/>
        <end position="361"/>
    </location>
</feature>
<evidence type="ECO:0000313" key="2">
    <source>
        <dbReference type="EMBL" id="QDU40275.1"/>
    </source>
</evidence>
<keyword evidence="3" id="KW-1185">Reference proteome</keyword>
<feature type="compositionally biased region" description="Basic and acidic residues" evidence="1">
    <location>
        <begin position="319"/>
        <end position="328"/>
    </location>
</feature>